<organism evidence="2 3">
    <name type="scientific">Ophiocordyceps australis</name>
    <dbReference type="NCBI Taxonomy" id="1399860"/>
    <lineage>
        <taxon>Eukaryota</taxon>
        <taxon>Fungi</taxon>
        <taxon>Dikarya</taxon>
        <taxon>Ascomycota</taxon>
        <taxon>Pezizomycotina</taxon>
        <taxon>Sordariomycetes</taxon>
        <taxon>Hypocreomycetidae</taxon>
        <taxon>Hypocreales</taxon>
        <taxon>Ophiocordycipitaceae</taxon>
        <taxon>Ophiocordyceps</taxon>
    </lineage>
</organism>
<sequence length="172" mass="19027">MVTCSRVGARIDDELRIVFNPDFVKPAIIYARFGRIMPPIVSRKRLRTTLYDELDAVATPHSRKSGSVAPGTFQEESDSSLTSLSDEEFEPVASPKRQKVKPCSSNDSEDDKDDDDDDDIEFEDVAAPKQQAIDTPVASGDLELTLDKDTQFSANRNSLLTRHVAPLAQCNP</sequence>
<comment type="caution">
    <text evidence="2">The sequence shown here is derived from an EMBL/GenBank/DDBJ whole genome shotgun (WGS) entry which is preliminary data.</text>
</comment>
<dbReference type="Proteomes" id="UP000226192">
    <property type="component" value="Unassembled WGS sequence"/>
</dbReference>
<keyword evidence="3" id="KW-1185">Reference proteome</keyword>
<evidence type="ECO:0000313" key="2">
    <source>
        <dbReference type="EMBL" id="PHH66785.1"/>
    </source>
</evidence>
<proteinExistence type="predicted"/>
<reference evidence="2 3" key="1">
    <citation type="submission" date="2017-06" db="EMBL/GenBank/DDBJ databases">
        <title>Ant-infecting Ophiocordyceps genomes reveal a high diversity of potential behavioral manipulation genes and a possible major role for enterotoxins.</title>
        <authorList>
            <person name="De Bekker C."/>
            <person name="Evans H.C."/>
            <person name="Brachmann A."/>
            <person name="Hughes D.P."/>
        </authorList>
    </citation>
    <scope>NUCLEOTIDE SEQUENCE [LARGE SCALE GENOMIC DNA]</scope>
    <source>
        <strain evidence="2 3">Map64</strain>
    </source>
</reference>
<evidence type="ECO:0000256" key="1">
    <source>
        <dbReference type="SAM" id="MobiDB-lite"/>
    </source>
</evidence>
<accession>A0A2C5YBA7</accession>
<gene>
    <name evidence="2" type="ORF">CDD81_5917</name>
</gene>
<feature type="region of interest" description="Disordered" evidence="1">
    <location>
        <begin position="60"/>
        <end position="142"/>
    </location>
</feature>
<feature type="compositionally biased region" description="Acidic residues" evidence="1">
    <location>
        <begin position="107"/>
        <end position="124"/>
    </location>
</feature>
<dbReference type="EMBL" id="NJET01000005">
    <property type="protein sequence ID" value="PHH66785.1"/>
    <property type="molecule type" value="Genomic_DNA"/>
</dbReference>
<dbReference type="AlphaFoldDB" id="A0A2C5YBA7"/>
<dbReference type="STRING" id="1399860.A0A2C5YBA7"/>
<name>A0A2C5YBA7_9HYPO</name>
<evidence type="ECO:0000313" key="3">
    <source>
        <dbReference type="Proteomes" id="UP000226192"/>
    </source>
</evidence>
<protein>
    <submittedName>
        <fullName evidence="2">Uncharacterized protein</fullName>
    </submittedName>
</protein>